<dbReference type="PROSITE" id="PS50994">
    <property type="entry name" value="INTEGRASE"/>
    <property type="match status" value="1"/>
</dbReference>
<dbReference type="InterPro" id="IPR012337">
    <property type="entry name" value="RNaseH-like_sf"/>
</dbReference>
<gene>
    <name evidence="4" type="ORF">CN958_31395</name>
</gene>
<organism evidence="4 5">
    <name type="scientific">Bacillus cereus</name>
    <dbReference type="NCBI Taxonomy" id="1396"/>
    <lineage>
        <taxon>Bacteria</taxon>
        <taxon>Bacillati</taxon>
        <taxon>Bacillota</taxon>
        <taxon>Bacilli</taxon>
        <taxon>Bacillales</taxon>
        <taxon>Bacillaceae</taxon>
        <taxon>Bacillus</taxon>
        <taxon>Bacillus cereus group</taxon>
    </lineage>
</organism>
<evidence type="ECO:0000313" key="4">
    <source>
        <dbReference type="EMBL" id="PGM87123.1"/>
    </source>
</evidence>
<dbReference type="InterPro" id="IPR025948">
    <property type="entry name" value="HTH-like_dom"/>
</dbReference>
<proteinExistence type="predicted"/>
<comment type="function">
    <text evidence="1">Involved in the transposition of the insertion sequence.</text>
</comment>
<sequence>MLKMTKKLFTEREIQILSNNLYVKSVSQKGITYTEEFKHIFIEENEKGKLPRNIFEECGFDIDMIGMKRVMSSGSRWRAAYRKNGVLGLRDTRIENAGRTLERELTLEEKYARLEAERNLLKAENELPKKNQTYGREDEKEITLPPSQKFILIRSVIMKYNLRNMVSYLCKVAGVSRSGYYNYFSISSQEQRKQKSDRDEILKETILKALRFRNRKKGARQIKMTLAGQFQVVYNLKRIRRITKKYEIVCPVHKANPYKRMLKATKEHRIVPNQLNREFKQNTPGKTLLTDITYLVYGKNQRAYLSTILDGSTNEILAYHVSEQMTLELVTTTLHKLKRNPRIRLTEGAYIHSDQGAHYTSPTYQKLVKKLNLGQSMSRRGNCWDNAPKESFFGHLKDEAHIKPCASFNELKQEIKKYMTYYNHYRYQWNLKKMTPVGYRNHLLDVA</sequence>
<accession>A0A2B9DHM1</accession>
<dbReference type="PANTHER" id="PTHR46889:SF5">
    <property type="entry name" value="INTEGRASE PROTEIN"/>
    <property type="match status" value="1"/>
</dbReference>
<dbReference type="PANTHER" id="PTHR46889">
    <property type="entry name" value="TRANSPOSASE INSF FOR INSERTION SEQUENCE IS3B-RELATED"/>
    <property type="match status" value="1"/>
</dbReference>
<dbReference type="InterPro" id="IPR036397">
    <property type="entry name" value="RNaseH_sf"/>
</dbReference>
<dbReference type="InterPro" id="IPR048020">
    <property type="entry name" value="Transpos_IS3"/>
</dbReference>
<dbReference type="GO" id="GO:0015074">
    <property type="term" value="P:DNA integration"/>
    <property type="evidence" value="ECO:0007669"/>
    <property type="project" value="InterPro"/>
</dbReference>
<evidence type="ECO:0000256" key="2">
    <source>
        <dbReference type="SAM" id="Coils"/>
    </source>
</evidence>
<evidence type="ECO:0000259" key="3">
    <source>
        <dbReference type="PROSITE" id="PS50994"/>
    </source>
</evidence>
<keyword evidence="2" id="KW-0175">Coiled coil</keyword>
<evidence type="ECO:0000256" key="1">
    <source>
        <dbReference type="ARBA" id="ARBA00002286"/>
    </source>
</evidence>
<name>A0A2B9DHM1_BACCE</name>
<dbReference type="Pfam" id="PF20310">
    <property type="entry name" value="HTH_Tnp_2"/>
    <property type="match status" value="1"/>
</dbReference>
<evidence type="ECO:0000313" key="5">
    <source>
        <dbReference type="Proteomes" id="UP000222054"/>
    </source>
</evidence>
<feature type="coiled-coil region" evidence="2">
    <location>
        <begin position="104"/>
        <end position="133"/>
    </location>
</feature>
<dbReference type="Gene3D" id="3.30.420.10">
    <property type="entry name" value="Ribonuclease H-like superfamily/Ribonuclease H"/>
    <property type="match status" value="1"/>
</dbReference>
<dbReference type="SUPFAM" id="SSF53098">
    <property type="entry name" value="Ribonuclease H-like"/>
    <property type="match status" value="1"/>
</dbReference>
<dbReference type="EMBL" id="NUHO01000259">
    <property type="protein sequence ID" value="PGM87123.1"/>
    <property type="molecule type" value="Genomic_DNA"/>
</dbReference>
<dbReference type="Proteomes" id="UP000222054">
    <property type="component" value="Unassembled WGS sequence"/>
</dbReference>
<reference evidence="4 5" key="1">
    <citation type="submission" date="2017-09" db="EMBL/GenBank/DDBJ databases">
        <title>Large-scale bioinformatics analysis of Bacillus genomes uncovers conserved roles of natural products in bacterial physiology.</title>
        <authorList>
            <consortium name="Agbiome Team Llc"/>
            <person name="Bleich R.M."/>
            <person name="Grubbs K.J."/>
            <person name="Santa Maria K.C."/>
            <person name="Allen S.E."/>
            <person name="Farag S."/>
            <person name="Shank E.A."/>
            <person name="Bowers A."/>
        </authorList>
    </citation>
    <scope>NUCLEOTIDE SEQUENCE [LARGE SCALE GENOMIC DNA]</scope>
    <source>
        <strain evidence="4 5">AFS053130</strain>
    </source>
</reference>
<dbReference type="InterPro" id="IPR001584">
    <property type="entry name" value="Integrase_cat-core"/>
</dbReference>
<dbReference type="NCBIfam" id="NF033516">
    <property type="entry name" value="transpos_IS3"/>
    <property type="match status" value="1"/>
</dbReference>
<dbReference type="GO" id="GO:0003676">
    <property type="term" value="F:nucleic acid binding"/>
    <property type="evidence" value="ECO:0007669"/>
    <property type="project" value="InterPro"/>
</dbReference>
<dbReference type="Pfam" id="PF13333">
    <property type="entry name" value="rve_2"/>
    <property type="match status" value="1"/>
</dbReference>
<dbReference type="InterPro" id="IPR046929">
    <property type="entry name" value="HTH_Tnp"/>
</dbReference>
<dbReference type="InterPro" id="IPR050900">
    <property type="entry name" value="Transposase_IS3/IS150/IS904"/>
</dbReference>
<comment type="caution">
    <text evidence="4">The sequence shown here is derived from an EMBL/GenBank/DDBJ whole genome shotgun (WGS) entry which is preliminary data.</text>
</comment>
<dbReference type="Pfam" id="PF13276">
    <property type="entry name" value="HTH_21"/>
    <property type="match status" value="1"/>
</dbReference>
<dbReference type="Pfam" id="PF00665">
    <property type="entry name" value="rve"/>
    <property type="match status" value="1"/>
</dbReference>
<protein>
    <submittedName>
        <fullName evidence="4">IS3 family transposase</fullName>
    </submittedName>
</protein>
<dbReference type="AlphaFoldDB" id="A0A2B9DHM1"/>
<dbReference type="RefSeq" id="WP_098780163.1">
    <property type="nucleotide sequence ID" value="NZ_NUHO01000259.1"/>
</dbReference>
<feature type="domain" description="Integrase catalytic" evidence="3">
    <location>
        <begin position="280"/>
        <end position="444"/>
    </location>
</feature>